<gene>
    <name evidence="1" type="ORF">D3P09_16265</name>
</gene>
<keyword evidence="2" id="KW-1185">Reference proteome</keyword>
<organism evidence="1 2">
    <name type="scientific">Paenibacillus pinisoli</name>
    <dbReference type="NCBI Taxonomy" id="1276110"/>
    <lineage>
        <taxon>Bacteria</taxon>
        <taxon>Bacillati</taxon>
        <taxon>Bacillota</taxon>
        <taxon>Bacilli</taxon>
        <taxon>Bacillales</taxon>
        <taxon>Paenibacillaceae</taxon>
        <taxon>Paenibacillus</taxon>
    </lineage>
</organism>
<comment type="caution">
    <text evidence="1">The sequence shown here is derived from an EMBL/GenBank/DDBJ whole genome shotgun (WGS) entry which is preliminary data.</text>
</comment>
<dbReference type="AlphaFoldDB" id="A0A3A6PZ82"/>
<reference evidence="1 2" key="1">
    <citation type="submission" date="2018-09" db="EMBL/GenBank/DDBJ databases">
        <title>Paenibacillus aracenensis nov. sp. isolated from a cave in southern Spain.</title>
        <authorList>
            <person name="Jurado V."/>
            <person name="Gutierrez-Patricio S."/>
            <person name="Gonzalez-Pimentel J.L."/>
            <person name="Miller A.Z."/>
            <person name="Laiz L."/>
            <person name="Saiz-Jimenez C."/>
        </authorList>
    </citation>
    <scope>NUCLEOTIDE SEQUENCE [LARGE SCALE GENOMIC DNA]</scope>
    <source>
        <strain evidence="1 2">JCM 19203</strain>
    </source>
</reference>
<name>A0A3A6PZ82_9BACL</name>
<evidence type="ECO:0000313" key="1">
    <source>
        <dbReference type="EMBL" id="RJX39054.1"/>
    </source>
</evidence>
<dbReference type="Proteomes" id="UP000267798">
    <property type="component" value="Unassembled WGS sequence"/>
</dbReference>
<dbReference type="EMBL" id="QXQB01000003">
    <property type="protein sequence ID" value="RJX39054.1"/>
    <property type="molecule type" value="Genomic_DNA"/>
</dbReference>
<proteinExistence type="predicted"/>
<evidence type="ECO:0000313" key="2">
    <source>
        <dbReference type="Proteomes" id="UP000267798"/>
    </source>
</evidence>
<dbReference type="RefSeq" id="WP_120112072.1">
    <property type="nucleotide sequence ID" value="NZ_QXQB01000003.1"/>
</dbReference>
<dbReference type="OrthoDB" id="2654428at2"/>
<accession>A0A3A6PZ82</accession>
<sequence>MKAIILYVFIIASVIATGLQSPEQTADAQLSVKSVAAPLIIMPALYEPSGSLNHAEEVSMYLEAEHAEPQPAAESDAASHHDLELNSVNGISLYDSPEAVVSKLGEPAGKSVDEIWGDLTVYQYPDVEVAFYGEFIQYVNIEADKELQVDGETLSITESALTEAFGQPDYTAEDGIVFQRDDAVLKLFLDEETHEPQYVSYYHIATV</sequence>
<protein>
    <submittedName>
        <fullName evidence="1">Uncharacterized protein</fullName>
    </submittedName>
</protein>